<organism evidence="7 8">
    <name type="scientific">Thermovirga lienii (strain ATCC BAA-1197 / DSM 17291 / Cas60314)</name>
    <dbReference type="NCBI Taxonomy" id="580340"/>
    <lineage>
        <taxon>Bacteria</taxon>
        <taxon>Thermotogati</taxon>
        <taxon>Synergistota</taxon>
        <taxon>Synergistia</taxon>
        <taxon>Synergistales</taxon>
        <taxon>Thermovirgaceae</taxon>
        <taxon>Thermovirga</taxon>
    </lineage>
</organism>
<comment type="cofactor">
    <cofactor evidence="1">
        <name>pyridoxal 5'-phosphate</name>
        <dbReference type="ChEBI" id="CHEBI:597326"/>
    </cofactor>
</comment>
<dbReference type="Proteomes" id="UP000005868">
    <property type="component" value="Chromosome"/>
</dbReference>
<dbReference type="KEGG" id="tli:Tlie_1698"/>
<keyword evidence="3 5" id="KW-0663">Pyridoxal phosphate</keyword>
<keyword evidence="7" id="KW-0456">Lyase</keyword>
<evidence type="ECO:0000256" key="3">
    <source>
        <dbReference type="ARBA" id="ARBA00022898"/>
    </source>
</evidence>
<evidence type="ECO:0000256" key="5">
    <source>
        <dbReference type="PIRSR" id="PIRSR006278-2"/>
    </source>
</evidence>
<dbReference type="InterPro" id="IPR027278">
    <property type="entry name" value="ACCD_DCysDesulf"/>
</dbReference>
<dbReference type="GO" id="GO:0019148">
    <property type="term" value="F:D-cysteine desulfhydrase activity"/>
    <property type="evidence" value="ECO:0007669"/>
    <property type="project" value="UniProtKB-EC"/>
</dbReference>
<evidence type="ECO:0000259" key="6">
    <source>
        <dbReference type="Pfam" id="PF00291"/>
    </source>
</evidence>
<dbReference type="Gene3D" id="3.40.50.1100">
    <property type="match status" value="2"/>
</dbReference>
<evidence type="ECO:0000313" key="8">
    <source>
        <dbReference type="Proteomes" id="UP000005868"/>
    </source>
</evidence>
<feature type="modified residue" description="N6-(pyridoxal phosphate)lysine" evidence="5">
    <location>
        <position position="50"/>
    </location>
</feature>
<proteinExistence type="inferred from homology"/>
<dbReference type="EMBL" id="CP003096">
    <property type="protein sequence ID" value="AER67420.1"/>
    <property type="molecule type" value="Genomic_DNA"/>
</dbReference>
<sequence length="345" mass="37801">MQSVIPVQKVALANLPTKIHPLLRVSAWLGGPEIWIKRDDLTGCALSGNKVRKLEYLAYDATKKKSDVLITCGGIQSNHARATAAVAAQLGMKCHLVLSGHEEDLPDGNLFLDMLFGAQVAFVEGADLSRLDHAMEEVAQKYKAKGLNPYIVPLGASNALGALGYVETAAEIAMQAGELNVRFDHVVLPCGSAGTLAGLATGFSHLESKTQIWGISVSFEKQWIKDKVSELTQEIKKFFLPQLNTPLENFHVLDSYIGEGYGKTTPQQLKMIHEIASMEGIVLDPVYTGKAFWGLKEEIQRGTFKKGHKVLFLHTGGIFGLFARHYKEMLTSDILRPENSQTNTP</sequence>
<name>G7V889_THELD</name>
<dbReference type="InterPro" id="IPR036052">
    <property type="entry name" value="TrpB-like_PALP_sf"/>
</dbReference>
<reference evidence="8" key="1">
    <citation type="submission" date="2011-10" db="EMBL/GenBank/DDBJ databases">
        <title>The complete genome of chromosome of Thermovirga lienii DSM 17291.</title>
        <authorList>
            <consortium name="US DOE Joint Genome Institute (JGI-PGF)"/>
            <person name="Lucas S."/>
            <person name="Copeland A."/>
            <person name="Lapidus A."/>
            <person name="Glavina del Rio T."/>
            <person name="Dalin E."/>
            <person name="Tice H."/>
            <person name="Bruce D."/>
            <person name="Goodwin L."/>
            <person name="Pitluck S."/>
            <person name="Peters L."/>
            <person name="Mikhailova N."/>
            <person name="Saunders E."/>
            <person name="Kyrpides N."/>
            <person name="Mavromatis K."/>
            <person name="Ivanova N."/>
            <person name="Last F.I."/>
            <person name="Brettin T."/>
            <person name="Detter J.C."/>
            <person name="Han C."/>
            <person name="Larimer F."/>
            <person name="Land M."/>
            <person name="Hauser L."/>
            <person name="Markowitz V."/>
            <person name="Cheng J.-F."/>
            <person name="Hugenholtz P."/>
            <person name="Woyke T."/>
            <person name="Wu D."/>
            <person name="Spring S."/>
            <person name="Schroeder M."/>
            <person name="Brambilla E.-M."/>
            <person name="Klenk H.-P."/>
            <person name="Eisen J.A."/>
        </authorList>
    </citation>
    <scope>NUCLEOTIDE SEQUENCE [LARGE SCALE GENOMIC DNA]</scope>
    <source>
        <strain evidence="8">ATCC BAA-1197 / DSM 17291 / Cas60314</strain>
    </source>
</reference>
<evidence type="ECO:0000256" key="1">
    <source>
        <dbReference type="ARBA" id="ARBA00001933"/>
    </source>
</evidence>
<keyword evidence="8" id="KW-1185">Reference proteome</keyword>
<dbReference type="STRING" id="580340.Tlie_1698"/>
<dbReference type="PIRSF" id="PIRSF006278">
    <property type="entry name" value="ACCD_DCysDesulf"/>
    <property type="match status" value="1"/>
</dbReference>
<evidence type="ECO:0000313" key="7">
    <source>
        <dbReference type="EMBL" id="AER67420.1"/>
    </source>
</evidence>
<evidence type="ECO:0000256" key="4">
    <source>
        <dbReference type="PIRSR" id="PIRSR006278-1"/>
    </source>
</evidence>
<reference evidence="7 8" key="2">
    <citation type="journal article" date="2012" name="Stand. Genomic Sci.">
        <title>Genome sequence of the moderately thermophilic, amino-acid-degrading and sulfur-reducing bacterium Thermovirga lienii type strain (Cas60314(T)).</title>
        <authorList>
            <person name="Goker M."/>
            <person name="Saunders E."/>
            <person name="Lapidus A."/>
            <person name="Nolan M."/>
            <person name="Lucas S."/>
            <person name="Hammon N."/>
            <person name="Deshpande S."/>
            <person name="Cheng J.F."/>
            <person name="Han C."/>
            <person name="Tapia R."/>
            <person name="Goodwin L.A."/>
            <person name="Pitluck S."/>
            <person name="Liolios K."/>
            <person name="Mavromatis K."/>
            <person name="Pagani I."/>
            <person name="Ivanova N."/>
            <person name="Mikhailova N."/>
            <person name="Pati A."/>
            <person name="Chen A."/>
            <person name="Palaniappan K."/>
            <person name="Land M."/>
            <person name="Chang Y.J."/>
            <person name="Jeffries C.D."/>
            <person name="Brambilla E.M."/>
            <person name="Rohde M."/>
            <person name="Spring S."/>
            <person name="Detter J.C."/>
            <person name="Woyke T."/>
            <person name="Bristow J."/>
            <person name="Eisen J.A."/>
            <person name="Markowitz V."/>
            <person name="Hugenholtz P."/>
            <person name="Kyrpides N.C."/>
            <person name="Klenk H.P."/>
        </authorList>
    </citation>
    <scope>NUCLEOTIDE SEQUENCE [LARGE SCALE GENOMIC DNA]</scope>
    <source>
        <strain evidence="8">ATCC BAA-1197 / DSM 17291 / Cas60314</strain>
    </source>
</reference>
<dbReference type="HOGENOM" id="CLU_048897_1_0_0"/>
<dbReference type="SUPFAM" id="SSF53686">
    <property type="entry name" value="Tryptophan synthase beta subunit-like PLP-dependent enzymes"/>
    <property type="match status" value="1"/>
</dbReference>
<feature type="active site" description="Nucleophile" evidence="4">
    <location>
        <position position="77"/>
    </location>
</feature>
<dbReference type="NCBIfam" id="TIGR01275">
    <property type="entry name" value="ACC_deam_rel"/>
    <property type="match status" value="1"/>
</dbReference>
<dbReference type="InterPro" id="IPR001926">
    <property type="entry name" value="TrpB-like_PALP"/>
</dbReference>
<dbReference type="Pfam" id="PF00291">
    <property type="entry name" value="PALP"/>
    <property type="match status" value="1"/>
</dbReference>
<dbReference type="PANTHER" id="PTHR43780:SF2">
    <property type="entry name" value="1-AMINOCYCLOPROPANE-1-CARBOXYLATE DEAMINASE-RELATED"/>
    <property type="match status" value="1"/>
</dbReference>
<gene>
    <name evidence="7" type="ordered locus">Tlie_1698</name>
</gene>
<dbReference type="PANTHER" id="PTHR43780">
    <property type="entry name" value="1-AMINOCYCLOPROPANE-1-CARBOXYLATE DEAMINASE-RELATED"/>
    <property type="match status" value="1"/>
</dbReference>
<feature type="domain" description="Tryptophan synthase beta chain-like PALP" evidence="6">
    <location>
        <begin position="12"/>
        <end position="316"/>
    </location>
</feature>
<dbReference type="AlphaFoldDB" id="G7V889"/>
<dbReference type="InterPro" id="IPR005966">
    <property type="entry name" value="D-Cys_desShydrase"/>
</dbReference>
<evidence type="ECO:0000256" key="2">
    <source>
        <dbReference type="ARBA" id="ARBA00008639"/>
    </source>
</evidence>
<protein>
    <submittedName>
        <fullName evidence="7">D-cysteine desulfhydrase</fullName>
        <ecNumber evidence="7">4.4.1.15</ecNumber>
    </submittedName>
</protein>
<dbReference type="eggNOG" id="COG2515">
    <property type="taxonomic scope" value="Bacteria"/>
</dbReference>
<accession>G7V889</accession>
<dbReference type="EC" id="4.4.1.15" evidence="7"/>
<comment type="similarity">
    <text evidence="2">Belongs to the ACC deaminase/D-cysteine desulfhydrase family.</text>
</comment>